<dbReference type="NCBIfam" id="NF002059">
    <property type="entry name" value="PRK00889.1"/>
    <property type="match status" value="1"/>
</dbReference>
<organism evidence="8 9">
    <name type="scientific">Candidatus Zymogenus saltonus</name>
    <dbReference type="NCBI Taxonomy" id="2844893"/>
    <lineage>
        <taxon>Bacteria</taxon>
        <taxon>Deltaproteobacteria</taxon>
        <taxon>Candidatus Zymogenia</taxon>
        <taxon>Candidatus Zymogeniales</taxon>
        <taxon>Candidatus Zymogenaceae</taxon>
        <taxon>Candidatus Zymogenus</taxon>
    </lineage>
</organism>
<keyword evidence="3 6" id="KW-0808">Transferase</keyword>
<dbReference type="GO" id="GO:0010134">
    <property type="term" value="P:sulfate assimilation via adenylyl sulfate reduction"/>
    <property type="evidence" value="ECO:0007669"/>
    <property type="project" value="TreeGrafter"/>
</dbReference>
<sequence length="190" mass="21279">MSGSGKSTVSEIVEEVLRDAGYKVEVLDGDVVRTNLSKGLGFSKEDRDLNIKRIGFVCNLLTRNGVVAIAAAISPYREVRDYNRKEIGDFIEVFCKCPLEVLIDRDVKGLYKKALAGEIKNFTGVSDPYEEPENPEVTVNTDLETPEESARKVLDKMIELGYVDIERLKSAIGTEDEEKIKKRLEDLGYI</sequence>
<protein>
    <recommendedName>
        <fullName evidence="2 6">Adenylyl-sulfate kinase</fullName>
        <ecNumber evidence="2 6">2.7.1.25</ecNumber>
    </recommendedName>
</protein>
<evidence type="ECO:0000256" key="2">
    <source>
        <dbReference type="ARBA" id="ARBA00012121"/>
    </source>
</evidence>
<keyword evidence="4 6" id="KW-0547">Nucleotide-binding</keyword>
<dbReference type="InterPro" id="IPR050512">
    <property type="entry name" value="Sulf_AdTrans/APS_kinase"/>
</dbReference>
<evidence type="ECO:0000256" key="1">
    <source>
        <dbReference type="ARBA" id="ARBA00001823"/>
    </source>
</evidence>
<dbReference type="Proteomes" id="UP000809273">
    <property type="component" value="Unassembled WGS sequence"/>
</dbReference>
<evidence type="ECO:0000256" key="6">
    <source>
        <dbReference type="RuleBase" id="RU004347"/>
    </source>
</evidence>
<dbReference type="SUPFAM" id="SSF52540">
    <property type="entry name" value="P-loop containing nucleoside triphosphate hydrolases"/>
    <property type="match status" value="1"/>
</dbReference>
<comment type="catalytic activity">
    <reaction evidence="1 6">
        <text>adenosine 5'-phosphosulfate + ATP = 3'-phosphoadenylyl sulfate + ADP + H(+)</text>
        <dbReference type="Rhea" id="RHEA:24152"/>
        <dbReference type="ChEBI" id="CHEBI:15378"/>
        <dbReference type="ChEBI" id="CHEBI:30616"/>
        <dbReference type="ChEBI" id="CHEBI:58243"/>
        <dbReference type="ChEBI" id="CHEBI:58339"/>
        <dbReference type="ChEBI" id="CHEBI:456216"/>
        <dbReference type="EC" id="2.7.1.25"/>
    </reaction>
</comment>
<dbReference type="Pfam" id="PF01583">
    <property type="entry name" value="APS_kinase"/>
    <property type="match status" value="1"/>
</dbReference>
<evidence type="ECO:0000259" key="7">
    <source>
        <dbReference type="Pfam" id="PF01583"/>
    </source>
</evidence>
<dbReference type="AlphaFoldDB" id="A0A9D8KFJ3"/>
<keyword evidence="5 6" id="KW-0067">ATP-binding</keyword>
<dbReference type="NCBIfam" id="TIGR00455">
    <property type="entry name" value="apsK"/>
    <property type="match status" value="1"/>
</dbReference>
<proteinExistence type="inferred from homology"/>
<comment type="similarity">
    <text evidence="6">Belongs to the APS kinase family.</text>
</comment>
<dbReference type="Gene3D" id="3.40.50.300">
    <property type="entry name" value="P-loop containing nucleotide triphosphate hydrolases"/>
    <property type="match status" value="1"/>
</dbReference>
<comment type="caution">
    <text evidence="8">The sequence shown here is derived from an EMBL/GenBank/DDBJ whole genome shotgun (WGS) entry which is preliminary data.</text>
</comment>
<gene>
    <name evidence="8" type="primary">cysC</name>
    <name evidence="8" type="ORF">JW984_07915</name>
</gene>
<keyword evidence="6 8" id="KW-0418">Kinase</keyword>
<evidence type="ECO:0000313" key="9">
    <source>
        <dbReference type="Proteomes" id="UP000809273"/>
    </source>
</evidence>
<feature type="domain" description="APS kinase" evidence="7">
    <location>
        <begin position="1"/>
        <end position="140"/>
    </location>
</feature>
<dbReference type="PANTHER" id="PTHR42700">
    <property type="entry name" value="SULFATE ADENYLYLTRANSFERASE"/>
    <property type="match status" value="1"/>
</dbReference>
<dbReference type="GO" id="GO:0005524">
    <property type="term" value="F:ATP binding"/>
    <property type="evidence" value="ECO:0007669"/>
    <property type="project" value="UniProtKB-KW"/>
</dbReference>
<evidence type="ECO:0000256" key="5">
    <source>
        <dbReference type="ARBA" id="ARBA00022840"/>
    </source>
</evidence>
<dbReference type="InterPro" id="IPR059117">
    <property type="entry name" value="APS_kinase_dom"/>
</dbReference>
<evidence type="ECO:0000256" key="4">
    <source>
        <dbReference type="ARBA" id="ARBA00022741"/>
    </source>
</evidence>
<name>A0A9D8KFJ3_9DELT</name>
<accession>A0A9D8KFJ3</accession>
<dbReference type="PANTHER" id="PTHR42700:SF1">
    <property type="entry name" value="SULFATE ADENYLYLTRANSFERASE"/>
    <property type="match status" value="1"/>
</dbReference>
<dbReference type="InterPro" id="IPR027417">
    <property type="entry name" value="P-loop_NTPase"/>
</dbReference>
<dbReference type="GO" id="GO:0019379">
    <property type="term" value="P:sulfate assimilation, phosphoadenylyl sulfate reduction by phosphoadenylyl-sulfate reductase (thioredoxin)"/>
    <property type="evidence" value="ECO:0007669"/>
    <property type="project" value="TreeGrafter"/>
</dbReference>
<reference evidence="8" key="1">
    <citation type="journal article" date="2021" name="Environ. Microbiol.">
        <title>Genomic characterization of three novel Desulfobacterota classes expand the metabolic and phylogenetic diversity of the phylum.</title>
        <authorList>
            <person name="Murphy C.L."/>
            <person name="Biggerstaff J."/>
            <person name="Eichhorn A."/>
            <person name="Ewing E."/>
            <person name="Shahan R."/>
            <person name="Soriano D."/>
            <person name="Stewart S."/>
            <person name="VanMol K."/>
            <person name="Walker R."/>
            <person name="Walters P."/>
            <person name="Elshahed M.S."/>
            <person name="Youssef N.H."/>
        </authorList>
    </citation>
    <scope>NUCLEOTIDE SEQUENCE</scope>
    <source>
        <strain evidence="8">Zod_Metabat.24</strain>
    </source>
</reference>
<dbReference type="GO" id="GO:0005737">
    <property type="term" value="C:cytoplasm"/>
    <property type="evidence" value="ECO:0007669"/>
    <property type="project" value="TreeGrafter"/>
</dbReference>
<dbReference type="CDD" id="cd02027">
    <property type="entry name" value="APSK"/>
    <property type="match status" value="1"/>
</dbReference>
<reference evidence="8" key="2">
    <citation type="submission" date="2021-01" db="EMBL/GenBank/DDBJ databases">
        <authorList>
            <person name="Hahn C.R."/>
            <person name="Youssef N.H."/>
            <person name="Elshahed M."/>
        </authorList>
    </citation>
    <scope>NUCLEOTIDE SEQUENCE</scope>
    <source>
        <strain evidence="8">Zod_Metabat.24</strain>
    </source>
</reference>
<dbReference type="EMBL" id="JAFGIX010000039">
    <property type="protein sequence ID" value="MBN1573105.1"/>
    <property type="molecule type" value="Genomic_DNA"/>
</dbReference>
<dbReference type="GO" id="GO:0004020">
    <property type="term" value="F:adenylylsulfate kinase activity"/>
    <property type="evidence" value="ECO:0007669"/>
    <property type="project" value="UniProtKB-EC"/>
</dbReference>
<dbReference type="GO" id="GO:0004781">
    <property type="term" value="F:sulfate adenylyltransferase (ATP) activity"/>
    <property type="evidence" value="ECO:0007669"/>
    <property type="project" value="TreeGrafter"/>
</dbReference>
<comment type="pathway">
    <text evidence="6">Sulfur metabolism; hydrogen sulfide biosynthesis; sulfite from sulfate: step 2/3.</text>
</comment>
<dbReference type="InterPro" id="IPR002891">
    <property type="entry name" value="APS"/>
</dbReference>
<evidence type="ECO:0000256" key="3">
    <source>
        <dbReference type="ARBA" id="ARBA00022679"/>
    </source>
</evidence>
<dbReference type="EC" id="2.7.1.25" evidence="2 6"/>
<dbReference type="NCBIfam" id="NF003013">
    <property type="entry name" value="PRK03846.1"/>
    <property type="match status" value="1"/>
</dbReference>
<comment type="function">
    <text evidence="6">Catalyzes the synthesis of activated sulfate.</text>
</comment>
<evidence type="ECO:0000313" key="8">
    <source>
        <dbReference type="EMBL" id="MBN1573105.1"/>
    </source>
</evidence>